<evidence type="ECO:0000313" key="1">
    <source>
        <dbReference type="EMBL" id="ADC66435.1"/>
    </source>
</evidence>
<gene>
    <name evidence="1" type="ordered locus">Ferp_2311</name>
</gene>
<reference evidence="1 2" key="2">
    <citation type="journal article" date="2011" name="Stand. Genomic Sci.">
        <title>Complete genome sequence of Ferroglobus placidus AEDII12DO.</title>
        <authorList>
            <person name="Anderson I."/>
            <person name="Risso C."/>
            <person name="Holmes D."/>
            <person name="Lucas S."/>
            <person name="Copeland A."/>
            <person name="Lapidus A."/>
            <person name="Cheng J.F."/>
            <person name="Bruce D."/>
            <person name="Goodwin L."/>
            <person name="Pitluck S."/>
            <person name="Saunders E."/>
            <person name="Brettin T."/>
            <person name="Detter J.C."/>
            <person name="Han C."/>
            <person name="Tapia R."/>
            <person name="Larimer F."/>
            <person name="Land M."/>
            <person name="Hauser L."/>
            <person name="Woyke T."/>
            <person name="Lovley D."/>
            <person name="Kyrpides N."/>
            <person name="Ivanova N."/>
        </authorList>
    </citation>
    <scope>NUCLEOTIDE SEQUENCE [LARGE SCALE GENOMIC DNA]</scope>
    <source>
        <strain evidence="2">DSM 10642 / AEDII12DO</strain>
    </source>
</reference>
<dbReference type="AlphaFoldDB" id="D3S1H1"/>
<accession>D3S1H1</accession>
<organism evidence="1 2">
    <name type="scientific">Ferroglobus placidus (strain DSM 10642 / AEDII12DO)</name>
    <dbReference type="NCBI Taxonomy" id="589924"/>
    <lineage>
        <taxon>Archaea</taxon>
        <taxon>Methanobacteriati</taxon>
        <taxon>Methanobacteriota</taxon>
        <taxon>Archaeoglobi</taxon>
        <taxon>Archaeoglobales</taxon>
        <taxon>Archaeoglobaceae</taxon>
        <taxon>Ferroglobus</taxon>
    </lineage>
</organism>
<dbReference type="EMBL" id="CP001899">
    <property type="protein sequence ID" value="ADC66435.1"/>
    <property type="molecule type" value="Genomic_DNA"/>
</dbReference>
<sequence length="102" mass="11996">MVLEDESSKLAEEICNEIFEKIDKKRLMQLVRENKEVYLLLHKETREFYNVYVGENNKDFGEFLAIPVPKRFVLLEPDEEYFEVALKANIAIGIKGEKDFHG</sequence>
<proteinExistence type="predicted"/>
<dbReference type="STRING" id="589924.Ferp_2311"/>
<dbReference type="HOGENOM" id="CLU_2270935_0_0_2"/>
<dbReference type="Proteomes" id="UP000002613">
    <property type="component" value="Chromosome"/>
</dbReference>
<evidence type="ECO:0000313" key="2">
    <source>
        <dbReference type="Proteomes" id="UP000002613"/>
    </source>
</evidence>
<dbReference type="eggNOG" id="arCOG10207">
    <property type="taxonomic scope" value="Archaea"/>
</dbReference>
<protein>
    <submittedName>
        <fullName evidence="1">Uncharacterized protein</fullName>
    </submittedName>
</protein>
<dbReference type="GeneID" id="8779851"/>
<dbReference type="KEGG" id="fpl:Ferp_2311"/>
<dbReference type="OrthoDB" id="50384at2157"/>
<name>D3S1H1_FERPA</name>
<reference evidence="2" key="1">
    <citation type="submission" date="2010-02" db="EMBL/GenBank/DDBJ databases">
        <title>Complete sequence of Ferroglobus placidus DSM 10642.</title>
        <authorList>
            <consortium name="US DOE Joint Genome Institute"/>
            <person name="Lucas S."/>
            <person name="Copeland A."/>
            <person name="Lapidus A."/>
            <person name="Cheng J.-F."/>
            <person name="Bruce D."/>
            <person name="Goodwin L."/>
            <person name="Pitluck S."/>
            <person name="Saunders E."/>
            <person name="Brettin T."/>
            <person name="Detter J.C."/>
            <person name="Han C."/>
            <person name="Tapia R."/>
            <person name="Larimer F."/>
            <person name="Land M."/>
            <person name="Hauser L."/>
            <person name="Kyrpides N."/>
            <person name="Ivanova N."/>
            <person name="Holmes D."/>
            <person name="Lovley D."/>
            <person name="Kyrpides N."/>
            <person name="Anderson I.J."/>
            <person name="Woyke T."/>
        </authorList>
    </citation>
    <scope>NUCLEOTIDE SEQUENCE [LARGE SCALE GENOMIC DNA]</scope>
    <source>
        <strain evidence="2">DSM 10642 / AEDII12DO</strain>
    </source>
</reference>
<dbReference type="PaxDb" id="589924-Ferp_2311"/>
<keyword evidence="2" id="KW-1185">Reference proteome</keyword>
<dbReference type="RefSeq" id="WP_012966772.1">
    <property type="nucleotide sequence ID" value="NC_013849.1"/>
</dbReference>